<organism evidence="2 3">
    <name type="scientific">Panicum virgatum</name>
    <name type="common">Blackwell switchgrass</name>
    <dbReference type="NCBI Taxonomy" id="38727"/>
    <lineage>
        <taxon>Eukaryota</taxon>
        <taxon>Viridiplantae</taxon>
        <taxon>Streptophyta</taxon>
        <taxon>Embryophyta</taxon>
        <taxon>Tracheophyta</taxon>
        <taxon>Spermatophyta</taxon>
        <taxon>Magnoliopsida</taxon>
        <taxon>Liliopsida</taxon>
        <taxon>Poales</taxon>
        <taxon>Poaceae</taxon>
        <taxon>PACMAD clade</taxon>
        <taxon>Panicoideae</taxon>
        <taxon>Panicodae</taxon>
        <taxon>Paniceae</taxon>
        <taxon>Panicinae</taxon>
        <taxon>Panicum</taxon>
        <taxon>Panicum sect. Hiantes</taxon>
    </lineage>
</organism>
<feature type="compositionally biased region" description="Basic and acidic residues" evidence="1">
    <location>
        <begin position="164"/>
        <end position="173"/>
    </location>
</feature>
<sequence length="358" mass="39893">MTANEMVEDVGVVKLSKFESIINVVEEISVKKLTMIENITNVVEEVIDIKKHTEDIKNDVSGELEAQETEVVISMVEVESTPMPAVESKSEDCEFRNKDASLDSHDLSKGMERGQLQGQQHEKEVGAMVQAKVADKVVEDVEYVMAQEEKTEPDGDQIGMARSRGRDGGKLDEKKETKLDPFEEGNGELIYQKKTSDDIVVVGGEEAQEESIEKDIDVPINEVSTVDINDRSIKEVSPGSADYMLDDSQTTINKAVEVVGVEKPLEFKNIVDVVGDVGIKKHKEVENIATVVEGVDIKKHTEVVKDDSRGEIAAQDTESVIFVVELTKTPMVESKSLKGELWGWMLLWIHLMRHKVRK</sequence>
<evidence type="ECO:0000256" key="1">
    <source>
        <dbReference type="SAM" id="MobiDB-lite"/>
    </source>
</evidence>
<comment type="caution">
    <text evidence="2">The sequence shown here is derived from an EMBL/GenBank/DDBJ whole genome shotgun (WGS) entry which is preliminary data.</text>
</comment>
<dbReference type="EMBL" id="CM029042">
    <property type="protein sequence ID" value="KAG2616446.1"/>
    <property type="molecule type" value="Genomic_DNA"/>
</dbReference>
<evidence type="ECO:0000313" key="3">
    <source>
        <dbReference type="Proteomes" id="UP000823388"/>
    </source>
</evidence>
<accession>A0A8T0U5Y4</accession>
<evidence type="ECO:0000313" key="2">
    <source>
        <dbReference type="EMBL" id="KAG2616446.1"/>
    </source>
</evidence>
<dbReference type="Proteomes" id="UP000823388">
    <property type="component" value="Chromosome 3N"/>
</dbReference>
<name>A0A8T0U5Y4_PANVG</name>
<proteinExistence type="predicted"/>
<dbReference type="AlphaFoldDB" id="A0A8T0U5Y4"/>
<gene>
    <name evidence="2" type="ORF">PVAP13_3NG207112</name>
</gene>
<keyword evidence="3" id="KW-1185">Reference proteome</keyword>
<protein>
    <submittedName>
        <fullName evidence="2">Uncharacterized protein</fullName>
    </submittedName>
</protein>
<reference evidence="2" key="1">
    <citation type="submission" date="2020-05" db="EMBL/GenBank/DDBJ databases">
        <title>WGS assembly of Panicum virgatum.</title>
        <authorList>
            <person name="Lovell J.T."/>
            <person name="Jenkins J."/>
            <person name="Shu S."/>
            <person name="Juenger T.E."/>
            <person name="Schmutz J."/>
        </authorList>
    </citation>
    <scope>NUCLEOTIDE SEQUENCE</scope>
    <source>
        <strain evidence="2">AP13</strain>
    </source>
</reference>
<feature type="region of interest" description="Disordered" evidence="1">
    <location>
        <begin position="149"/>
        <end position="173"/>
    </location>
</feature>